<evidence type="ECO:0000313" key="3">
    <source>
        <dbReference type="Proteomes" id="UP000824633"/>
    </source>
</evidence>
<dbReference type="RefSeq" id="WP_224035478.1">
    <property type="nucleotide sequence ID" value="NZ_AP024849.1"/>
</dbReference>
<feature type="signal peptide" evidence="1">
    <location>
        <begin position="1"/>
        <end position="25"/>
    </location>
</feature>
<organism evidence="2 3">
    <name type="scientific">Clostridium gelidum</name>
    <dbReference type="NCBI Taxonomy" id="704125"/>
    <lineage>
        <taxon>Bacteria</taxon>
        <taxon>Bacillati</taxon>
        <taxon>Bacillota</taxon>
        <taxon>Clostridia</taxon>
        <taxon>Eubacteriales</taxon>
        <taxon>Clostridiaceae</taxon>
        <taxon>Clostridium</taxon>
    </lineage>
</organism>
<dbReference type="Proteomes" id="UP000824633">
    <property type="component" value="Chromosome"/>
</dbReference>
<evidence type="ECO:0000313" key="2">
    <source>
        <dbReference type="EMBL" id="BCZ49286.1"/>
    </source>
</evidence>
<dbReference type="EMBL" id="AP024849">
    <property type="protein sequence ID" value="BCZ49286.1"/>
    <property type="molecule type" value="Genomic_DNA"/>
</dbReference>
<evidence type="ECO:0000256" key="1">
    <source>
        <dbReference type="SAM" id="SignalP"/>
    </source>
</evidence>
<accession>A0ABM7TBI9</accession>
<proteinExistence type="predicted"/>
<gene>
    <name evidence="2" type="ORF">psyc5s11_53530</name>
</gene>
<keyword evidence="3" id="KW-1185">Reference proteome</keyword>
<keyword evidence="1" id="KW-0732">Signal</keyword>
<sequence length="114" mass="12490">MKHKIVKTLSLLLTASVLSGMPVYAATNTKISDPTTSSVEISKPGTIGTKAMMTFYRERTKVYTSTSQIKDYLYVTEYIGGSKCSGNLHLDNTKYNSDTGYYTALYTGYISGNA</sequence>
<protein>
    <submittedName>
        <fullName evidence="2">Uncharacterized protein</fullName>
    </submittedName>
</protein>
<reference evidence="3" key="1">
    <citation type="submission" date="2021-07" db="EMBL/GenBank/DDBJ databases">
        <title>Complete genome sequencing of a Clostridium isolate.</title>
        <authorList>
            <person name="Ueki A."/>
            <person name="Tonouchi A."/>
        </authorList>
    </citation>
    <scope>NUCLEOTIDE SEQUENCE [LARGE SCALE GENOMIC DNA]</scope>
    <source>
        <strain evidence="3">C5S11</strain>
    </source>
</reference>
<name>A0ABM7TBI9_9CLOT</name>
<feature type="chain" id="PRO_5045787447" evidence="1">
    <location>
        <begin position="26"/>
        <end position="114"/>
    </location>
</feature>